<dbReference type="Pfam" id="PF07730">
    <property type="entry name" value="HisKA_3"/>
    <property type="match status" value="1"/>
</dbReference>
<evidence type="ECO:0000256" key="1">
    <source>
        <dbReference type="SAM" id="MobiDB-lite"/>
    </source>
</evidence>
<organism evidence="3 4">
    <name type="scientific">Streptomyces sannanensis</name>
    <dbReference type="NCBI Taxonomy" id="285536"/>
    <lineage>
        <taxon>Bacteria</taxon>
        <taxon>Bacillati</taxon>
        <taxon>Actinomycetota</taxon>
        <taxon>Actinomycetes</taxon>
        <taxon>Kitasatosporales</taxon>
        <taxon>Streptomycetaceae</taxon>
        <taxon>Streptomyces</taxon>
    </lineage>
</organism>
<dbReference type="Gene3D" id="1.20.5.1930">
    <property type="match status" value="1"/>
</dbReference>
<proteinExistence type="predicted"/>
<evidence type="ECO:0000259" key="2">
    <source>
        <dbReference type="Pfam" id="PF07730"/>
    </source>
</evidence>
<feature type="region of interest" description="Disordered" evidence="1">
    <location>
        <begin position="60"/>
        <end position="80"/>
    </location>
</feature>
<accession>A0ABP6SJ64</accession>
<keyword evidence="4" id="KW-1185">Reference proteome</keyword>
<sequence length="80" mass="9081">MFGPSEPELLQRRIDELVISRAAVVQAVDAERRRVERDLHDGIRQRLVALAMLLDRARRGRDPEQANARARAARIQRAAG</sequence>
<comment type="caution">
    <text evidence="3">The sequence shown here is derived from an EMBL/GenBank/DDBJ whole genome shotgun (WGS) entry which is preliminary data.</text>
</comment>
<feature type="domain" description="Signal transduction histidine kinase subgroup 3 dimerisation and phosphoacceptor" evidence="2">
    <location>
        <begin position="31"/>
        <end position="76"/>
    </location>
</feature>
<feature type="compositionally biased region" description="Low complexity" evidence="1">
    <location>
        <begin position="66"/>
        <end position="80"/>
    </location>
</feature>
<protein>
    <recommendedName>
        <fullName evidence="2">Signal transduction histidine kinase subgroup 3 dimerisation and phosphoacceptor domain-containing protein</fullName>
    </recommendedName>
</protein>
<evidence type="ECO:0000313" key="4">
    <source>
        <dbReference type="Proteomes" id="UP001499990"/>
    </source>
</evidence>
<name>A0ABP6SJ64_9ACTN</name>
<dbReference type="Proteomes" id="UP001499990">
    <property type="component" value="Unassembled WGS sequence"/>
</dbReference>
<gene>
    <name evidence="3" type="ORF">GCM10020367_57130</name>
</gene>
<reference evidence="4" key="1">
    <citation type="journal article" date="2019" name="Int. J. Syst. Evol. Microbiol.">
        <title>The Global Catalogue of Microorganisms (GCM) 10K type strain sequencing project: providing services to taxonomists for standard genome sequencing and annotation.</title>
        <authorList>
            <consortium name="The Broad Institute Genomics Platform"/>
            <consortium name="The Broad Institute Genome Sequencing Center for Infectious Disease"/>
            <person name="Wu L."/>
            <person name="Ma J."/>
        </authorList>
    </citation>
    <scope>NUCLEOTIDE SEQUENCE [LARGE SCALE GENOMIC DNA]</scope>
    <source>
        <strain evidence="4">JCM 9651</strain>
    </source>
</reference>
<evidence type="ECO:0000313" key="3">
    <source>
        <dbReference type="EMBL" id="GAA3378273.1"/>
    </source>
</evidence>
<dbReference type="InterPro" id="IPR011712">
    <property type="entry name" value="Sig_transdc_His_kin_sub3_dim/P"/>
</dbReference>
<dbReference type="RefSeq" id="WP_345042884.1">
    <property type="nucleotide sequence ID" value="NZ_BAAAYL010000001.1"/>
</dbReference>
<dbReference type="EMBL" id="BAAAYL010000001">
    <property type="protein sequence ID" value="GAA3378273.1"/>
    <property type="molecule type" value="Genomic_DNA"/>
</dbReference>